<evidence type="ECO:0000256" key="3">
    <source>
        <dbReference type="ARBA" id="ARBA00007661"/>
    </source>
</evidence>
<dbReference type="GO" id="GO:0008299">
    <property type="term" value="P:isoprenoid biosynthetic process"/>
    <property type="evidence" value="ECO:0007669"/>
    <property type="project" value="InterPro"/>
</dbReference>
<comment type="subcellular location">
    <subcellularLocation>
        <location evidence="1 11">Endoplasmic reticulum membrane</location>
        <topology evidence="1 11">Multi-pass membrane protein</topology>
    </subcellularLocation>
</comment>
<dbReference type="NCBIfam" id="TIGR00533">
    <property type="entry name" value="HMG_CoA_R_NADP"/>
    <property type="match status" value="1"/>
</dbReference>
<dbReference type="PRINTS" id="PR00071">
    <property type="entry name" value="HMGCOARDTASE"/>
</dbReference>
<dbReference type="PANTHER" id="PTHR10572:SF24">
    <property type="entry name" value="3-HYDROXY-3-METHYLGLUTARYL-COENZYME A REDUCTASE"/>
    <property type="match status" value="1"/>
</dbReference>
<dbReference type="AlphaFoldDB" id="A0A8B8GB43"/>
<feature type="domain" description="SSD" evidence="12">
    <location>
        <begin position="92"/>
        <end position="248"/>
    </location>
</feature>
<dbReference type="InterPro" id="IPR023282">
    <property type="entry name" value="HMG_CoA_Rdtase_N"/>
</dbReference>
<dbReference type="InterPro" id="IPR004554">
    <property type="entry name" value="HMG_CoA_Rdtase_eu_arc"/>
</dbReference>
<feature type="transmembrane region" description="Helical" evidence="11">
    <location>
        <begin position="344"/>
        <end position="367"/>
    </location>
</feature>
<dbReference type="PROSITE" id="PS00066">
    <property type="entry name" value="HMG_COA_REDUCTASE_1"/>
    <property type="match status" value="1"/>
</dbReference>
<proteinExistence type="inferred from homology"/>
<dbReference type="PROSITE" id="PS50065">
    <property type="entry name" value="HMG_COA_REDUCTASE_4"/>
    <property type="match status" value="1"/>
</dbReference>
<comment type="similarity">
    <text evidence="3 11">Belongs to the HMG-CoA reductase family.</text>
</comment>
<feature type="transmembrane region" description="Helical" evidence="11">
    <location>
        <begin position="190"/>
        <end position="212"/>
    </location>
</feature>
<dbReference type="Proteomes" id="UP000694846">
    <property type="component" value="Unplaced"/>
</dbReference>
<evidence type="ECO:0000256" key="1">
    <source>
        <dbReference type="ARBA" id="ARBA00004477"/>
    </source>
</evidence>
<dbReference type="PANTHER" id="PTHR10572">
    <property type="entry name" value="3-HYDROXY-3-METHYLGLUTARYL-COENZYME A REDUCTASE"/>
    <property type="match status" value="1"/>
</dbReference>
<organism evidence="13 14">
    <name type="scientific">Sipha flava</name>
    <name type="common">yellow sugarcane aphid</name>
    <dbReference type="NCBI Taxonomy" id="143950"/>
    <lineage>
        <taxon>Eukaryota</taxon>
        <taxon>Metazoa</taxon>
        <taxon>Ecdysozoa</taxon>
        <taxon>Arthropoda</taxon>
        <taxon>Hexapoda</taxon>
        <taxon>Insecta</taxon>
        <taxon>Pterygota</taxon>
        <taxon>Neoptera</taxon>
        <taxon>Paraneoptera</taxon>
        <taxon>Hemiptera</taxon>
        <taxon>Sternorrhyncha</taxon>
        <taxon>Aphidomorpha</taxon>
        <taxon>Aphidoidea</taxon>
        <taxon>Aphididae</taxon>
        <taxon>Sipha</taxon>
    </lineage>
</organism>
<comment type="catalytic activity">
    <reaction evidence="10">
        <text>(R)-mevalonate + 2 NADP(+) + CoA = (3S)-3-hydroxy-3-methylglutaryl-CoA + 2 NADPH + 2 H(+)</text>
        <dbReference type="Rhea" id="RHEA:15989"/>
        <dbReference type="ChEBI" id="CHEBI:15378"/>
        <dbReference type="ChEBI" id="CHEBI:36464"/>
        <dbReference type="ChEBI" id="CHEBI:43074"/>
        <dbReference type="ChEBI" id="CHEBI:57287"/>
        <dbReference type="ChEBI" id="CHEBI:57783"/>
        <dbReference type="ChEBI" id="CHEBI:58349"/>
        <dbReference type="EC" id="1.1.1.34"/>
    </reaction>
    <physiologicalReaction direction="right-to-left" evidence="10">
        <dbReference type="Rhea" id="RHEA:15991"/>
    </physiologicalReaction>
</comment>
<evidence type="ECO:0000256" key="7">
    <source>
        <dbReference type="ARBA" id="ARBA00022989"/>
    </source>
</evidence>
<accession>A0A8B8GB43</accession>
<evidence type="ECO:0000259" key="12">
    <source>
        <dbReference type="PROSITE" id="PS50156"/>
    </source>
</evidence>
<evidence type="ECO:0000256" key="11">
    <source>
        <dbReference type="RuleBase" id="RU361219"/>
    </source>
</evidence>
<feature type="transmembrane region" description="Helical" evidence="11">
    <location>
        <begin position="232"/>
        <end position="253"/>
    </location>
</feature>
<dbReference type="InterPro" id="IPR002202">
    <property type="entry name" value="HMG_CoA_Rdtase"/>
</dbReference>
<dbReference type="CTD" id="3156"/>
<dbReference type="SUPFAM" id="SSF56542">
    <property type="entry name" value="Substrate-binding domain of HMG-CoA reductase"/>
    <property type="match status" value="1"/>
</dbReference>
<dbReference type="GO" id="GO:0005789">
    <property type="term" value="C:endoplasmic reticulum membrane"/>
    <property type="evidence" value="ECO:0007669"/>
    <property type="project" value="UniProtKB-SubCell"/>
</dbReference>
<evidence type="ECO:0000256" key="6">
    <source>
        <dbReference type="ARBA" id="ARBA00022857"/>
    </source>
</evidence>
<dbReference type="Gene3D" id="1.10.3270.10">
    <property type="entry name" value="HMGR, N-terminal domain"/>
    <property type="match status" value="1"/>
</dbReference>
<dbReference type="Gene3D" id="3.90.770.10">
    <property type="entry name" value="3-hydroxy-3-methylglutaryl-coenzyme A Reductase, Chain A, domain 2"/>
    <property type="match status" value="1"/>
</dbReference>
<keyword evidence="5 11" id="KW-0256">Endoplasmic reticulum</keyword>
<dbReference type="GO" id="GO:0005778">
    <property type="term" value="C:peroxisomal membrane"/>
    <property type="evidence" value="ECO:0007669"/>
    <property type="project" value="TreeGrafter"/>
</dbReference>
<dbReference type="EC" id="1.1.1.34" evidence="11"/>
<dbReference type="InterPro" id="IPR053958">
    <property type="entry name" value="HMGCR/SNAP/NPC1-like_SSD"/>
</dbReference>
<dbReference type="GeneID" id="112690125"/>
<evidence type="ECO:0000256" key="8">
    <source>
        <dbReference type="ARBA" id="ARBA00023002"/>
    </source>
</evidence>
<evidence type="ECO:0000256" key="2">
    <source>
        <dbReference type="ARBA" id="ARBA00005084"/>
    </source>
</evidence>
<dbReference type="InterPro" id="IPR000731">
    <property type="entry name" value="SSD"/>
</dbReference>
<dbReference type="CDD" id="cd00643">
    <property type="entry name" value="HMG-CoA_reductase_classI"/>
    <property type="match status" value="1"/>
</dbReference>
<keyword evidence="6 11" id="KW-0521">NADP</keyword>
<evidence type="ECO:0000256" key="10">
    <source>
        <dbReference type="ARBA" id="ARBA00049909"/>
    </source>
</evidence>
<dbReference type="OrthoDB" id="310654at2759"/>
<evidence type="ECO:0000313" key="14">
    <source>
        <dbReference type="RefSeq" id="XP_025419836.1"/>
    </source>
</evidence>
<dbReference type="PROSITE" id="PS01192">
    <property type="entry name" value="HMG_COA_REDUCTASE_3"/>
    <property type="match status" value="1"/>
</dbReference>
<dbReference type="FunFam" id="3.90.770.10:FF:000001">
    <property type="entry name" value="3-hydroxy-3-methylglutaryl coenzyme A reductase"/>
    <property type="match status" value="1"/>
</dbReference>
<dbReference type="GO" id="GO:0015936">
    <property type="term" value="P:coenzyme A metabolic process"/>
    <property type="evidence" value="ECO:0007669"/>
    <property type="project" value="InterPro"/>
</dbReference>
<dbReference type="SUPFAM" id="SSF55035">
    <property type="entry name" value="NAD-binding domain of HMG-CoA reductase"/>
    <property type="match status" value="1"/>
</dbReference>
<dbReference type="Pfam" id="PF00368">
    <property type="entry name" value="HMG-CoA_red"/>
    <property type="match status" value="1"/>
</dbReference>
<dbReference type="RefSeq" id="XP_025419836.1">
    <property type="nucleotide sequence ID" value="XM_025564051.1"/>
</dbReference>
<comment type="pathway">
    <text evidence="2 11">Metabolic intermediate biosynthesis; (R)-mevalonate biosynthesis; (R)-mevalonate from acetyl-CoA: step 3/3.</text>
</comment>
<keyword evidence="13" id="KW-1185">Reference proteome</keyword>
<feature type="transmembrane region" description="Helical" evidence="11">
    <location>
        <begin position="152"/>
        <end position="178"/>
    </location>
</feature>
<dbReference type="Pfam" id="PF12349">
    <property type="entry name" value="Sterol-sensing"/>
    <property type="match status" value="1"/>
</dbReference>
<keyword evidence="9 11" id="KW-0472">Membrane</keyword>
<keyword evidence="4 11" id="KW-0812">Transmembrane</keyword>
<sequence length="892" mass="97207">MFFVLYKGSNSEITSRIPRKFPLLGEPNRPIDMFDNIFGGIGKGCASHPWEVIVGVLTITACMLSTDKTADPSMSGVPHSAKIIDEETHALDVIIMTLIRCTAVLYCYYQFNNLRQLDSKYVLGIAALFTVISSFVFSTIVIHYLHGDLKDAMFLFLLVLLVNLKKASLMAQFALSGCSQTEVINNISKGLSLLGPSISLDSIVFGLVTSVGMLSGVERLETLCMFTCMSFIVNYVVIMSFYPACLSLVLDLLRGGDENCMPIWGDRSQITAICNDHKTDPITQRVKVIMSVGVMIVHAQSRWALSGMETEADNMLGIQVTKFAVFNETEENTHRSVHNSIIHWMAGGADHIVILIILTSIIVWFWFFGDRDELASHLALASKPLHYTSGNSVHETLKNIQHIKSLTDNQSPAKITLNKMIQTEDVDSNIIPDENNMEIRTFDECLDIYKTQKSAEKLNDEEVLMLVKSNHIKPYMLEKCVNNPERGVGLRRKVIAKENNLTKALTELPYIGYDYSKVLGTNCENVIGYVAVPVGVAGPLLVDDVFYQVPMATTEGCLVASTNRGCRALTICGGVITRIVDDGMTRGPVVRFSSVTTASEAKLWMDNPENFKIIKSAFDSTSRFARLTKLLVRIAGRHLFIRFTASTGDAMGMNMLSKGTEESLRIIGGYFPDMEVLSLSGNFCSDKKPAAVNWIEGRGKYVVSEAIVPSKIVTDVLKTTVAALVDVNISKNLMGSAIAGSIGGNNAHAANIVTAVYIATGQDPAQNVASSNCMTLMEAFGDDLYVSCTMPSVEIGTVGGGTSLPGQSACLEMLGVRGAHSQTPGDNAKRLARILCATVLAGELSLMSALTAGHLVKSHMAHNRTSTLSKPAVQDLESKPCHQNKQFTSCVS</sequence>
<evidence type="ECO:0000256" key="5">
    <source>
        <dbReference type="ARBA" id="ARBA00022824"/>
    </source>
</evidence>
<evidence type="ECO:0000256" key="9">
    <source>
        <dbReference type="ARBA" id="ARBA00023136"/>
    </source>
</evidence>
<evidence type="ECO:0000256" key="4">
    <source>
        <dbReference type="ARBA" id="ARBA00022692"/>
    </source>
</evidence>
<name>A0A8B8GB43_9HEMI</name>
<evidence type="ECO:0000313" key="13">
    <source>
        <dbReference type="Proteomes" id="UP000694846"/>
    </source>
</evidence>
<dbReference type="InterPro" id="IPR023076">
    <property type="entry name" value="HMG_CoA_Rdtase_CS"/>
</dbReference>
<dbReference type="Gene3D" id="3.30.70.420">
    <property type="entry name" value="Hydroxymethylglutaryl-CoA reductase, class I/II, NAD/NADP-binding domain"/>
    <property type="match status" value="1"/>
</dbReference>
<dbReference type="GO" id="GO:0016126">
    <property type="term" value="P:sterol biosynthetic process"/>
    <property type="evidence" value="ECO:0007669"/>
    <property type="project" value="TreeGrafter"/>
</dbReference>
<dbReference type="InterPro" id="IPR009029">
    <property type="entry name" value="HMG_CoA_Rdtase_sub-bd_dom_sf"/>
</dbReference>
<keyword evidence="7 11" id="KW-1133">Transmembrane helix</keyword>
<keyword evidence="8 11" id="KW-0560">Oxidoreductase</keyword>
<feature type="transmembrane region" description="Helical" evidence="11">
    <location>
        <begin position="121"/>
        <end position="146"/>
    </location>
</feature>
<dbReference type="PROSITE" id="PS00318">
    <property type="entry name" value="HMG_COA_REDUCTASE_2"/>
    <property type="match status" value="1"/>
</dbReference>
<dbReference type="GO" id="GO:0004420">
    <property type="term" value="F:hydroxymethylglutaryl-CoA reductase (NADPH) activity"/>
    <property type="evidence" value="ECO:0007669"/>
    <property type="project" value="UniProtKB-EC"/>
</dbReference>
<gene>
    <name evidence="14" type="primary">LOC112690125</name>
</gene>
<dbReference type="PROSITE" id="PS50156">
    <property type="entry name" value="SSD"/>
    <property type="match status" value="1"/>
</dbReference>
<reference evidence="14" key="1">
    <citation type="submission" date="2025-08" db="UniProtKB">
        <authorList>
            <consortium name="RefSeq"/>
        </authorList>
    </citation>
    <scope>IDENTIFICATION</scope>
    <source>
        <tissue evidence="14">Whole body</tissue>
    </source>
</reference>
<protein>
    <recommendedName>
        <fullName evidence="11">3-hydroxy-3-methylglutaryl coenzyme A reductase</fullName>
        <shortName evidence="11">HMG-CoA reductase</shortName>
        <ecNumber evidence="11">1.1.1.34</ecNumber>
    </recommendedName>
</protein>
<dbReference type="InterPro" id="IPR009023">
    <property type="entry name" value="HMG_CoA_Rdtase_NAD(P)-bd_sf"/>
</dbReference>
<dbReference type="InterPro" id="IPR023074">
    <property type="entry name" value="HMG_CoA_Rdtase_cat_sf"/>
</dbReference>
<dbReference type="FunFam" id="3.30.70.420:FF:000001">
    <property type="entry name" value="3-hydroxy-3-methylglutaryl coenzyme A reductase"/>
    <property type="match status" value="1"/>
</dbReference>
<dbReference type="UniPathway" id="UPA00058">
    <property type="reaction ID" value="UER00103"/>
</dbReference>